<comment type="caution">
    <text evidence="7">The sequence shown here is derived from an EMBL/GenBank/DDBJ whole genome shotgun (WGS) entry which is preliminary data.</text>
</comment>
<name>A0A926QLB4_9BACL</name>
<evidence type="ECO:0000313" key="8">
    <source>
        <dbReference type="Proteomes" id="UP000650466"/>
    </source>
</evidence>
<keyword evidence="8" id="KW-1185">Reference proteome</keyword>
<dbReference type="HAMAP" id="MF_00074">
    <property type="entry name" value="16SrRNA_methyltr_G"/>
    <property type="match status" value="1"/>
</dbReference>
<dbReference type="EMBL" id="JACVVD010000006">
    <property type="protein sequence ID" value="MBD0382254.1"/>
    <property type="molecule type" value="Genomic_DNA"/>
</dbReference>
<dbReference type="PANTHER" id="PTHR31760">
    <property type="entry name" value="S-ADENOSYL-L-METHIONINE-DEPENDENT METHYLTRANSFERASES SUPERFAMILY PROTEIN"/>
    <property type="match status" value="1"/>
</dbReference>
<evidence type="ECO:0000256" key="2">
    <source>
        <dbReference type="ARBA" id="ARBA00022552"/>
    </source>
</evidence>
<dbReference type="Proteomes" id="UP000650466">
    <property type="component" value="Unassembled WGS sequence"/>
</dbReference>
<evidence type="ECO:0000256" key="3">
    <source>
        <dbReference type="ARBA" id="ARBA00022603"/>
    </source>
</evidence>
<dbReference type="InterPro" id="IPR029063">
    <property type="entry name" value="SAM-dependent_MTases_sf"/>
</dbReference>
<dbReference type="FunFam" id="3.40.50.150:FF:000041">
    <property type="entry name" value="Ribosomal RNA small subunit methyltransferase G"/>
    <property type="match status" value="1"/>
</dbReference>
<gene>
    <name evidence="6 7" type="primary">rsmG</name>
    <name evidence="7" type="ORF">ICC18_19240</name>
</gene>
<dbReference type="Gene3D" id="3.40.50.150">
    <property type="entry name" value="Vaccinia Virus protein VP39"/>
    <property type="match status" value="1"/>
</dbReference>
<comment type="caution">
    <text evidence="6">Lacks conserved residue(s) required for the propagation of feature annotation.</text>
</comment>
<dbReference type="NCBIfam" id="TIGR00138">
    <property type="entry name" value="rsmG_gidB"/>
    <property type="match status" value="1"/>
</dbReference>
<evidence type="ECO:0000256" key="5">
    <source>
        <dbReference type="ARBA" id="ARBA00022691"/>
    </source>
</evidence>
<organism evidence="7 8">
    <name type="scientific">Paenibacillus sedimenti</name>
    <dbReference type="NCBI Taxonomy" id="2770274"/>
    <lineage>
        <taxon>Bacteria</taxon>
        <taxon>Bacillati</taxon>
        <taxon>Bacillota</taxon>
        <taxon>Bacilli</taxon>
        <taxon>Bacillales</taxon>
        <taxon>Paenibacillaceae</taxon>
        <taxon>Paenibacillus</taxon>
    </lineage>
</organism>
<evidence type="ECO:0000256" key="6">
    <source>
        <dbReference type="HAMAP-Rule" id="MF_00074"/>
    </source>
</evidence>
<feature type="binding site" evidence="6">
    <location>
        <position position="79"/>
    </location>
    <ligand>
        <name>S-adenosyl-L-methionine</name>
        <dbReference type="ChEBI" id="CHEBI:59789"/>
    </ligand>
</feature>
<feature type="binding site" evidence="6">
    <location>
        <begin position="130"/>
        <end position="131"/>
    </location>
    <ligand>
        <name>S-adenosyl-L-methionine</name>
        <dbReference type="ChEBI" id="CHEBI:59789"/>
    </ligand>
</feature>
<keyword evidence="5 6" id="KW-0949">S-adenosyl-L-methionine</keyword>
<keyword evidence="1 6" id="KW-0963">Cytoplasm</keyword>
<dbReference type="Pfam" id="PF02527">
    <property type="entry name" value="GidB"/>
    <property type="match status" value="1"/>
</dbReference>
<proteinExistence type="inferred from homology"/>
<keyword evidence="4 6" id="KW-0808">Transferase</keyword>
<feature type="binding site" evidence="6">
    <location>
        <position position="84"/>
    </location>
    <ligand>
        <name>S-adenosyl-L-methionine</name>
        <dbReference type="ChEBI" id="CHEBI:59789"/>
    </ligand>
</feature>
<keyword evidence="3 6" id="KW-0489">Methyltransferase</keyword>
<reference evidence="7" key="1">
    <citation type="submission" date="2020-09" db="EMBL/GenBank/DDBJ databases">
        <title>Draft Genome Sequence of Paenibacillus sp. WST5.</title>
        <authorList>
            <person name="Bao Z."/>
        </authorList>
    </citation>
    <scope>NUCLEOTIDE SEQUENCE</scope>
    <source>
        <strain evidence="7">WST5</strain>
    </source>
</reference>
<dbReference type="PANTHER" id="PTHR31760:SF0">
    <property type="entry name" value="S-ADENOSYL-L-METHIONINE-DEPENDENT METHYLTRANSFERASES SUPERFAMILY PROTEIN"/>
    <property type="match status" value="1"/>
</dbReference>
<evidence type="ECO:0000256" key="1">
    <source>
        <dbReference type="ARBA" id="ARBA00022490"/>
    </source>
</evidence>
<accession>A0A926QLB4</accession>
<comment type="similarity">
    <text evidence="6">Belongs to the methyltransferase superfamily. RNA methyltransferase RsmG family.</text>
</comment>
<sequence length="242" mass="27575">MDAFQQQFVQLLQEHDIFLTPQQLDQFEQYYKTLVEWNEKMNLTAITEREQVYMKHFYDSLSLSFYYSMGQVSSLADIGSGAGFPSIPLKIAFPNIQVTIVDSLNKRILFLRELVSLLGLSDTECVHGRAEDISRMPAYRDHFDLVTARAVARLSVLNEFCLPFVKKGGTFMAMKGSEIEEELVEASYSLAELKGKLIKVDRMQLPIEESVRHFVRIEKTAATPGKYPRKAGLPLKSPLVKL</sequence>
<dbReference type="InterPro" id="IPR003682">
    <property type="entry name" value="rRNA_ssu_MeTfrase_G"/>
</dbReference>
<dbReference type="SUPFAM" id="SSF53335">
    <property type="entry name" value="S-adenosyl-L-methionine-dependent methyltransferases"/>
    <property type="match status" value="1"/>
</dbReference>
<evidence type="ECO:0000256" key="4">
    <source>
        <dbReference type="ARBA" id="ARBA00022679"/>
    </source>
</evidence>
<evidence type="ECO:0000313" key="7">
    <source>
        <dbReference type="EMBL" id="MBD0382254.1"/>
    </source>
</evidence>
<feature type="binding site" evidence="6">
    <location>
        <position position="149"/>
    </location>
    <ligand>
        <name>S-adenosyl-L-methionine</name>
        <dbReference type="ChEBI" id="CHEBI:59789"/>
    </ligand>
</feature>
<dbReference type="GO" id="GO:0070043">
    <property type="term" value="F:rRNA (guanine-N7-)-methyltransferase activity"/>
    <property type="evidence" value="ECO:0007669"/>
    <property type="project" value="UniProtKB-UniRule"/>
</dbReference>
<protein>
    <recommendedName>
        <fullName evidence="6">Ribosomal RNA small subunit methyltransferase G</fullName>
        <ecNumber evidence="6">2.1.1.-</ecNumber>
    </recommendedName>
    <alternativeName>
        <fullName evidence="6">16S rRNA 7-methylguanosine methyltransferase</fullName>
        <shortName evidence="6">16S rRNA m7G methyltransferase</shortName>
    </alternativeName>
</protein>
<comment type="subcellular location">
    <subcellularLocation>
        <location evidence="6">Cytoplasm</location>
    </subcellularLocation>
</comment>
<comment type="function">
    <text evidence="6">Specifically methylates the N7 position of guanine in position 535 of 16S rRNA.</text>
</comment>
<dbReference type="RefSeq" id="WP_188176023.1">
    <property type="nucleotide sequence ID" value="NZ_JACVVD010000006.1"/>
</dbReference>
<dbReference type="AlphaFoldDB" id="A0A926QLB4"/>
<dbReference type="GO" id="GO:0005829">
    <property type="term" value="C:cytosol"/>
    <property type="evidence" value="ECO:0007669"/>
    <property type="project" value="TreeGrafter"/>
</dbReference>
<dbReference type="EC" id="2.1.1.-" evidence="6"/>
<keyword evidence="2 6" id="KW-0698">rRNA processing</keyword>
<dbReference type="PIRSF" id="PIRSF003078">
    <property type="entry name" value="GidB"/>
    <property type="match status" value="1"/>
</dbReference>